<dbReference type="EMBL" id="HBUF01465427">
    <property type="protein sequence ID" value="CAG6744370.1"/>
    <property type="molecule type" value="Transcribed_RNA"/>
</dbReference>
<accession>A0A8D8ZCF8</accession>
<sequence>MEHVINVTAYAKKEKNIKGISRTVNKLIANENVVKSFTHAILNPDTIKETFFPIHDLKNENELKKKVMEMFVSLHKSLEVLTDPTMDVPNVVKMLISTNMVSFAHDYDAHFYLDFTINGEPHRLAAKLDAKYVGTMQGLIAAVFSSAMKLHLSTSVCNNESEICLYELKWLCIYYLILCNAGGIIPSYRILMFASTIPGIVLLRILSIVKIPAISGTANNSYKESKAMESIERGDRTVCSFIGFDGRRTYYNSDFKRVVRMTNATGQVLDMPEFIDDA</sequence>
<protein>
    <submittedName>
        <fullName evidence="1">Uncharacterized protein</fullName>
    </submittedName>
</protein>
<organism evidence="1">
    <name type="scientific">Cacopsylla melanoneura</name>
    <dbReference type="NCBI Taxonomy" id="428564"/>
    <lineage>
        <taxon>Eukaryota</taxon>
        <taxon>Metazoa</taxon>
        <taxon>Ecdysozoa</taxon>
        <taxon>Arthropoda</taxon>
        <taxon>Hexapoda</taxon>
        <taxon>Insecta</taxon>
        <taxon>Pterygota</taxon>
        <taxon>Neoptera</taxon>
        <taxon>Paraneoptera</taxon>
        <taxon>Hemiptera</taxon>
        <taxon>Sternorrhyncha</taxon>
        <taxon>Psylloidea</taxon>
        <taxon>Psyllidae</taxon>
        <taxon>Psyllinae</taxon>
        <taxon>Cacopsylla</taxon>
    </lineage>
</organism>
<reference evidence="1" key="1">
    <citation type="submission" date="2021-05" db="EMBL/GenBank/DDBJ databases">
        <authorList>
            <person name="Alioto T."/>
            <person name="Alioto T."/>
            <person name="Gomez Garrido J."/>
        </authorList>
    </citation>
    <scope>NUCLEOTIDE SEQUENCE</scope>
</reference>
<evidence type="ECO:0000313" key="1">
    <source>
        <dbReference type="EMBL" id="CAG6744370.1"/>
    </source>
</evidence>
<proteinExistence type="predicted"/>
<name>A0A8D8ZCF8_9HEMI</name>
<dbReference type="AlphaFoldDB" id="A0A8D8ZCF8"/>